<feature type="transmembrane region" description="Helical" evidence="8">
    <location>
        <begin position="311"/>
        <end position="330"/>
    </location>
</feature>
<sequence>MFLSKFLFKNLIMGKRKEFTSLFKHINIGNNISFADEYLTKIYTQIIEMKKIYPINSSINHSSLIEPLVENCSSLKIISLYCTILFSLSMIFNLVLLRLFYLYKELRKSFNLIILALVLLNLFGTLFELPILIVTNYYCEWVFPTIFCPISAFIMYFVGCTSIYLMVAISFERLYVIGQPMTRGGKQIAKSFYSVVIFACVALGLWWSVLPFFGWSYYSFEGVGTSCSVEWNEKSLNVMSYNLTILIKKFRKSKQELFTNNKTRSRISVEKNLIIVTSLLITFFILSWLPYGLVSIHAAISSKVKPLIATLPALFAKSSLFWTSFLYMMVNNQAKRKLAQIFNRAKNSTQVPPTKLTKLTTSKTRLKRTNMLSVV</sequence>
<comment type="subcellular location">
    <subcellularLocation>
        <location evidence="1">Membrane</location>
        <topology evidence="1">Multi-pass membrane protein</topology>
    </subcellularLocation>
</comment>
<evidence type="ECO:0000256" key="3">
    <source>
        <dbReference type="ARBA" id="ARBA00022989"/>
    </source>
</evidence>
<evidence type="ECO:0000256" key="4">
    <source>
        <dbReference type="ARBA" id="ARBA00023040"/>
    </source>
</evidence>
<dbReference type="PRINTS" id="PR00237">
    <property type="entry name" value="GPCRRHODOPSN"/>
</dbReference>
<dbReference type="InterPro" id="IPR017452">
    <property type="entry name" value="GPCR_Rhodpsn_7TM"/>
</dbReference>
<evidence type="ECO:0000256" key="2">
    <source>
        <dbReference type="ARBA" id="ARBA00022692"/>
    </source>
</evidence>
<accession>A0A3M7QSR6</accession>
<gene>
    <name evidence="10" type="ORF">BpHYR1_026265</name>
</gene>
<evidence type="ECO:0000256" key="8">
    <source>
        <dbReference type="SAM" id="Phobius"/>
    </source>
</evidence>
<evidence type="ECO:0000256" key="7">
    <source>
        <dbReference type="ARBA" id="ARBA00023224"/>
    </source>
</evidence>
<dbReference type="STRING" id="10195.A0A3M7QSR6"/>
<dbReference type="Gene3D" id="1.20.1070.10">
    <property type="entry name" value="Rhodopsin 7-helix transmembrane proteins"/>
    <property type="match status" value="1"/>
</dbReference>
<dbReference type="PROSITE" id="PS50262">
    <property type="entry name" value="G_PROTEIN_RECEP_F1_2"/>
    <property type="match status" value="1"/>
</dbReference>
<proteinExistence type="predicted"/>
<keyword evidence="6 10" id="KW-0675">Receptor</keyword>
<feature type="transmembrane region" description="Helical" evidence="8">
    <location>
        <begin position="141"/>
        <end position="171"/>
    </location>
</feature>
<dbReference type="SUPFAM" id="SSF81321">
    <property type="entry name" value="Family A G protein-coupled receptor-like"/>
    <property type="match status" value="1"/>
</dbReference>
<dbReference type="AlphaFoldDB" id="A0A3M7QSR6"/>
<organism evidence="10 11">
    <name type="scientific">Brachionus plicatilis</name>
    <name type="common">Marine rotifer</name>
    <name type="synonym">Brachionus muelleri</name>
    <dbReference type="NCBI Taxonomy" id="10195"/>
    <lineage>
        <taxon>Eukaryota</taxon>
        <taxon>Metazoa</taxon>
        <taxon>Spiralia</taxon>
        <taxon>Gnathifera</taxon>
        <taxon>Rotifera</taxon>
        <taxon>Eurotatoria</taxon>
        <taxon>Monogononta</taxon>
        <taxon>Pseudotrocha</taxon>
        <taxon>Ploima</taxon>
        <taxon>Brachionidae</taxon>
        <taxon>Brachionus</taxon>
    </lineage>
</organism>
<comment type="caution">
    <text evidence="10">The sequence shown here is derived from an EMBL/GenBank/DDBJ whole genome shotgun (WGS) entry which is preliminary data.</text>
</comment>
<dbReference type="Pfam" id="PF00001">
    <property type="entry name" value="7tm_1"/>
    <property type="match status" value="1"/>
</dbReference>
<dbReference type="GO" id="GO:0016020">
    <property type="term" value="C:membrane"/>
    <property type="evidence" value="ECO:0007669"/>
    <property type="project" value="UniProtKB-SubCell"/>
</dbReference>
<dbReference type="InterPro" id="IPR050125">
    <property type="entry name" value="GPCR_opsins"/>
</dbReference>
<dbReference type="EMBL" id="REGN01005189">
    <property type="protein sequence ID" value="RNA14436.1"/>
    <property type="molecule type" value="Genomic_DNA"/>
</dbReference>
<evidence type="ECO:0000313" key="11">
    <source>
        <dbReference type="Proteomes" id="UP000276133"/>
    </source>
</evidence>
<evidence type="ECO:0000313" key="10">
    <source>
        <dbReference type="EMBL" id="RNA14436.1"/>
    </source>
</evidence>
<feature type="domain" description="G-protein coupled receptors family 1 profile" evidence="9">
    <location>
        <begin position="92"/>
        <end position="327"/>
    </location>
</feature>
<feature type="transmembrane region" description="Helical" evidence="8">
    <location>
        <begin position="272"/>
        <end position="291"/>
    </location>
</feature>
<keyword evidence="4" id="KW-0297">G-protein coupled receptor</keyword>
<dbReference type="OrthoDB" id="2101615at2759"/>
<evidence type="ECO:0000256" key="6">
    <source>
        <dbReference type="ARBA" id="ARBA00023170"/>
    </source>
</evidence>
<evidence type="ECO:0000256" key="5">
    <source>
        <dbReference type="ARBA" id="ARBA00023136"/>
    </source>
</evidence>
<evidence type="ECO:0000256" key="1">
    <source>
        <dbReference type="ARBA" id="ARBA00004141"/>
    </source>
</evidence>
<protein>
    <submittedName>
        <fullName evidence="10">Visual pigment-like receptor peropsin</fullName>
    </submittedName>
</protein>
<keyword evidence="5 8" id="KW-0472">Membrane</keyword>
<dbReference type="InterPro" id="IPR000276">
    <property type="entry name" value="GPCR_Rhodpsn"/>
</dbReference>
<keyword evidence="11" id="KW-1185">Reference proteome</keyword>
<reference evidence="10 11" key="1">
    <citation type="journal article" date="2018" name="Sci. Rep.">
        <title>Genomic signatures of local adaptation to the degree of environmental predictability in rotifers.</title>
        <authorList>
            <person name="Franch-Gras L."/>
            <person name="Hahn C."/>
            <person name="Garcia-Roger E.M."/>
            <person name="Carmona M.J."/>
            <person name="Serra M."/>
            <person name="Gomez A."/>
        </authorList>
    </citation>
    <scope>NUCLEOTIDE SEQUENCE [LARGE SCALE GENOMIC DNA]</scope>
    <source>
        <strain evidence="10">HYR1</strain>
    </source>
</reference>
<keyword evidence="2 8" id="KW-0812">Transmembrane</keyword>
<keyword evidence="3 8" id="KW-1133">Transmembrane helix</keyword>
<dbReference type="Proteomes" id="UP000276133">
    <property type="component" value="Unassembled WGS sequence"/>
</dbReference>
<feature type="transmembrane region" description="Helical" evidence="8">
    <location>
        <begin position="192"/>
        <end position="215"/>
    </location>
</feature>
<dbReference type="GO" id="GO:0004930">
    <property type="term" value="F:G protein-coupled receptor activity"/>
    <property type="evidence" value="ECO:0007669"/>
    <property type="project" value="UniProtKB-KW"/>
</dbReference>
<feature type="transmembrane region" description="Helical" evidence="8">
    <location>
        <begin position="112"/>
        <end position="135"/>
    </location>
</feature>
<evidence type="ECO:0000259" key="9">
    <source>
        <dbReference type="PROSITE" id="PS50262"/>
    </source>
</evidence>
<dbReference type="PANTHER" id="PTHR24240">
    <property type="entry name" value="OPSIN"/>
    <property type="match status" value="1"/>
</dbReference>
<name>A0A3M7QSR6_BRAPC</name>
<feature type="transmembrane region" description="Helical" evidence="8">
    <location>
        <begin position="78"/>
        <end position="100"/>
    </location>
</feature>
<keyword evidence="7" id="KW-0807">Transducer</keyword>